<gene>
    <name evidence="1" type="ORF">Psest_3148</name>
</gene>
<reference evidence="1 2" key="1">
    <citation type="submission" date="2011-10" db="EMBL/GenBank/DDBJ databases">
        <title>Complete sequence of chromosome of Pseudomonas stutzeri RCH2.</title>
        <authorList>
            <consortium name="US DOE Joint Genome Institute"/>
            <person name="Lucas S."/>
            <person name="Han J."/>
            <person name="Lapidus A."/>
            <person name="Cheng J.-F."/>
            <person name="Goodwin L."/>
            <person name="Pitluck S."/>
            <person name="Peters L."/>
            <person name="Ovchinnikova G."/>
            <person name="Zeytun A."/>
            <person name="Lu M."/>
            <person name="Detter J.C."/>
            <person name="Han C."/>
            <person name="Tapia R."/>
            <person name="Land M."/>
            <person name="Hauser L."/>
            <person name="Kyrpides N."/>
            <person name="Ivanova N."/>
            <person name="Pagani I."/>
            <person name="Chakraborty R."/>
            <person name="Arkin A."/>
            <person name="Dehal P."/>
            <person name="Wall J."/>
            <person name="Hazen T."/>
            <person name="Woyke T."/>
        </authorList>
    </citation>
    <scope>NUCLEOTIDE SEQUENCE [LARGE SCALE GENOMIC DNA]</scope>
    <source>
        <strain evidence="1 2">RCH2</strain>
    </source>
</reference>
<evidence type="ECO:0000313" key="2">
    <source>
        <dbReference type="Proteomes" id="UP000010820"/>
    </source>
</evidence>
<sequence length="59" mass="6933">MMRFDPEHYTRHGIFIPNELTDDFKALHTGKSLGGVLVELLRDFVIHQQLKQELKNLNQ</sequence>
<dbReference type="AlphaFoldDB" id="L0GQQ8"/>
<dbReference type="KEGG" id="psh:Psest_3148"/>
<name>L0GQQ8_STUST</name>
<dbReference type="STRING" id="644801.Psest_3148"/>
<dbReference type="Proteomes" id="UP000010820">
    <property type="component" value="Chromosome"/>
</dbReference>
<proteinExistence type="predicted"/>
<dbReference type="HOGENOM" id="CLU_2957241_0_0_6"/>
<accession>L0GQQ8</accession>
<dbReference type="EMBL" id="CP003071">
    <property type="protein sequence ID" value="AGA87644.1"/>
    <property type="molecule type" value="Genomic_DNA"/>
</dbReference>
<evidence type="ECO:0000313" key="1">
    <source>
        <dbReference type="EMBL" id="AGA87644.1"/>
    </source>
</evidence>
<organism evidence="1 2">
    <name type="scientific">Stutzerimonas stutzeri RCH2</name>
    <dbReference type="NCBI Taxonomy" id="644801"/>
    <lineage>
        <taxon>Bacteria</taxon>
        <taxon>Pseudomonadati</taxon>
        <taxon>Pseudomonadota</taxon>
        <taxon>Gammaproteobacteria</taxon>
        <taxon>Pseudomonadales</taxon>
        <taxon>Pseudomonadaceae</taxon>
        <taxon>Stutzerimonas</taxon>
    </lineage>
</organism>
<protein>
    <submittedName>
        <fullName evidence="1">Uncharacterized protein</fullName>
    </submittedName>
</protein>